<dbReference type="EMBL" id="CP001510">
    <property type="protein sequence ID" value="ACS40547.1"/>
    <property type="molecule type" value="Genomic_DNA"/>
</dbReference>
<feature type="signal peptide" evidence="1">
    <location>
        <begin position="1"/>
        <end position="24"/>
    </location>
</feature>
<proteinExistence type="predicted"/>
<dbReference type="HOGENOM" id="CLU_743557_0_0_5"/>
<protein>
    <submittedName>
        <fullName evidence="2">Uncharacterized protein</fullName>
    </submittedName>
</protein>
<accession>C5ATM3</accession>
<keyword evidence="3" id="KW-1185">Reference proteome</keyword>
<dbReference type="AlphaFoldDB" id="C5ATM3"/>
<name>C5ATM3_METEA</name>
<organism evidence="2 3">
    <name type="scientific">Methylorubrum extorquens (strain ATCC 14718 / DSM 1338 / JCM 2805 / NCIMB 9133 / AM1)</name>
    <name type="common">Methylobacterium extorquens</name>
    <dbReference type="NCBI Taxonomy" id="272630"/>
    <lineage>
        <taxon>Bacteria</taxon>
        <taxon>Pseudomonadati</taxon>
        <taxon>Pseudomonadota</taxon>
        <taxon>Alphaproteobacteria</taxon>
        <taxon>Hyphomicrobiales</taxon>
        <taxon>Methylobacteriaceae</taxon>
        <taxon>Methylorubrum</taxon>
    </lineage>
</organism>
<reference evidence="2 3" key="1">
    <citation type="journal article" date="2009" name="PLoS ONE">
        <title>Methylobacterium genome sequences: a reference blueprint to investigate microbial metabolism of C1 compounds from natural and industrial sources.</title>
        <authorList>
            <person name="Vuilleumier S."/>
            <person name="Chistoserdova L."/>
            <person name="Lee M.-C."/>
            <person name="Bringel F."/>
            <person name="Lajus A."/>
            <person name="Zhou Y."/>
            <person name="Gourion B."/>
            <person name="Barbe V."/>
            <person name="Chang J."/>
            <person name="Cruveiller S."/>
            <person name="Dossat C."/>
            <person name="Gillett W."/>
            <person name="Gruffaz C."/>
            <person name="Haugen E."/>
            <person name="Hourcade E."/>
            <person name="Levy R."/>
            <person name="Mangenot S."/>
            <person name="Muller E."/>
            <person name="Nadalig T."/>
            <person name="Pagni M."/>
            <person name="Penny C."/>
            <person name="Peyraud R."/>
            <person name="Robinson D.G."/>
            <person name="Roche D."/>
            <person name="Rouy Z."/>
            <person name="Saenampechek C."/>
            <person name="Salvignol G."/>
            <person name="Vallenet D."/>
            <person name="Wu Z."/>
            <person name="Marx C.J."/>
            <person name="Vorholt J.A."/>
            <person name="Olson M.V."/>
            <person name="Kaul R."/>
            <person name="Weissenbach J."/>
            <person name="Medigue C."/>
            <person name="Lidstrom M.E."/>
        </authorList>
    </citation>
    <scope>NUCLEOTIDE SEQUENCE [LARGE SCALE GENOMIC DNA]</scope>
    <source>
        <strain evidence="3">ATCC 14718 / DSM 1338 / JCM 2805 / NCIMB 9133 / AM1</strain>
    </source>
</reference>
<keyword evidence="1" id="KW-0732">Signal</keyword>
<evidence type="ECO:0000313" key="2">
    <source>
        <dbReference type="EMBL" id="ACS40547.1"/>
    </source>
</evidence>
<dbReference type="STRING" id="272630.MexAM1_META1p2794"/>
<evidence type="ECO:0000313" key="3">
    <source>
        <dbReference type="Proteomes" id="UP000009081"/>
    </source>
</evidence>
<sequence length="372" mass="42029">MMTIKFLRSSAAAFRLAAFTAARATEHPPAVRAQPRQRWGRLIGLGLGVCLVVHGAAGAEGTPGTVAVAPPSCETYQGARPRGGDFQQLSDLFGLSIYRWEEADYTRYRDFLLACGRDLPSLRGDVPSEAWDAAVAQSIARLKEYTGYGQGRPRTQLDPDTPDYTPTFRKMSCDRFTRASIEGWAGNAAPGKIEGAPFTVPVEYWNDEVWQALENRFLECERQRQSPHATRTIVGQLIGRQRDRYYWEIDRAQEPRRNERMIARAQEQQRQEAEEMETFRREQQARLATDPCNRTEVRRQMMDAANAMARTRYGARTLVDLTNGRTSGLEPAPGRSCIFTADWSSGQRGVVLITQRKNSFGDDLIEVRPFER</sequence>
<gene>
    <name evidence="2" type="ordered locus">MexAM1_META1p2794</name>
</gene>
<dbReference type="KEGG" id="mea:Mex_1p2794"/>
<feature type="chain" id="PRO_5002946299" evidence="1">
    <location>
        <begin position="25"/>
        <end position="372"/>
    </location>
</feature>
<evidence type="ECO:0000256" key="1">
    <source>
        <dbReference type="SAM" id="SignalP"/>
    </source>
</evidence>
<dbReference type="Proteomes" id="UP000009081">
    <property type="component" value="Chromosome"/>
</dbReference>